<dbReference type="KEGG" id="opf:CBP31_08110"/>
<feature type="domain" description="Phasin" evidence="2">
    <location>
        <begin position="8"/>
        <end position="108"/>
    </location>
</feature>
<dbReference type="Pfam" id="PF09361">
    <property type="entry name" value="Phasin_2"/>
    <property type="match status" value="1"/>
</dbReference>
<dbReference type="NCBIfam" id="TIGR01841">
    <property type="entry name" value="phasin"/>
    <property type="match status" value="1"/>
</dbReference>
<feature type="coiled-coil region" evidence="1">
    <location>
        <begin position="159"/>
        <end position="186"/>
    </location>
</feature>
<evidence type="ECO:0000256" key="1">
    <source>
        <dbReference type="SAM" id="Coils"/>
    </source>
</evidence>
<evidence type="ECO:0000259" key="2">
    <source>
        <dbReference type="Pfam" id="PF09361"/>
    </source>
</evidence>
<dbReference type="Proteomes" id="UP000243937">
    <property type="component" value="Chromosome"/>
</dbReference>
<sequence>MSLFNTDQLQATSQENLQVAQNLTNNLIANATKLGKLQQDAFTQLVNSQFAFANKLFAVRDIKDFAELQNEFLSPTAVLDQQLSFNSEVLAVLTDSQQQVSQFADQQVAKGSEQINEAVEKFAGQAPAGSEQAVTALKSAVSSANQVFGQAQAASKEAATIAENAVKQATAQSEKAAREVAQATEKNIATAKAAAAEQTKGARNATKSN</sequence>
<dbReference type="RefSeq" id="WP_087036191.1">
    <property type="nucleotide sequence ID" value="NZ_CP021377.1"/>
</dbReference>
<organism evidence="3 4">
    <name type="scientific">Oceanisphaera profunda</name>
    <dbReference type="NCBI Taxonomy" id="1416627"/>
    <lineage>
        <taxon>Bacteria</taxon>
        <taxon>Pseudomonadati</taxon>
        <taxon>Pseudomonadota</taxon>
        <taxon>Gammaproteobacteria</taxon>
        <taxon>Aeromonadales</taxon>
        <taxon>Aeromonadaceae</taxon>
        <taxon>Oceanisphaera</taxon>
    </lineage>
</organism>
<evidence type="ECO:0000313" key="4">
    <source>
        <dbReference type="Proteomes" id="UP000243937"/>
    </source>
</evidence>
<dbReference type="InterPro" id="IPR010127">
    <property type="entry name" value="Phasin_subfam-1"/>
</dbReference>
<gene>
    <name evidence="3" type="ORF">CBP31_08110</name>
</gene>
<keyword evidence="1" id="KW-0175">Coiled coil</keyword>
<dbReference type="EMBL" id="CP021377">
    <property type="protein sequence ID" value="ART82585.1"/>
    <property type="molecule type" value="Genomic_DNA"/>
</dbReference>
<name>A0A1Y0D6A4_9GAMM</name>
<proteinExistence type="predicted"/>
<reference evidence="3 4" key="1">
    <citation type="journal article" date="2014" name="Int. J. Syst. Evol. Microbiol.">
        <title>Oceanisphaera profunda sp. nov., a marine bacterium isolated from deep-sea sediment, and emended description of the genus Oceanisphaera.</title>
        <authorList>
            <person name="Xu Z."/>
            <person name="Zhang X.Y."/>
            <person name="Su H.N."/>
            <person name="Yu Z.C."/>
            <person name="Liu C."/>
            <person name="Li H."/>
            <person name="Chen X.L."/>
            <person name="Song X.Y."/>
            <person name="Xie B.B."/>
            <person name="Qin Q.L."/>
            <person name="Zhou B.C."/>
            <person name="Shi M."/>
            <person name="Huang Y."/>
            <person name="Zhang Y.Z."/>
        </authorList>
    </citation>
    <scope>NUCLEOTIDE SEQUENCE [LARGE SCALE GENOMIC DNA]</scope>
    <source>
        <strain evidence="3 4">SM1222</strain>
    </source>
</reference>
<dbReference type="InterPro" id="IPR018968">
    <property type="entry name" value="Phasin"/>
</dbReference>
<dbReference type="OrthoDB" id="5298576at2"/>
<accession>A0A1Y0D6A4</accession>
<evidence type="ECO:0000313" key="3">
    <source>
        <dbReference type="EMBL" id="ART82585.1"/>
    </source>
</evidence>
<keyword evidence="4" id="KW-1185">Reference proteome</keyword>
<dbReference type="AlphaFoldDB" id="A0A1Y0D6A4"/>
<protein>
    <recommendedName>
        <fullName evidence="2">Phasin domain-containing protein</fullName>
    </recommendedName>
</protein>